<gene>
    <name evidence="3" type="ORF">TWF694_004336</name>
</gene>
<feature type="transmembrane region" description="Helical" evidence="2">
    <location>
        <begin position="219"/>
        <end position="239"/>
    </location>
</feature>
<keyword evidence="2" id="KW-0812">Transmembrane</keyword>
<accession>A0AAV9WYZ1</accession>
<evidence type="ECO:0008006" key="5">
    <source>
        <dbReference type="Google" id="ProtNLM"/>
    </source>
</evidence>
<keyword evidence="2" id="KW-0472">Membrane</keyword>
<evidence type="ECO:0000313" key="3">
    <source>
        <dbReference type="EMBL" id="KAK6529121.1"/>
    </source>
</evidence>
<protein>
    <recommendedName>
        <fullName evidence="5">Non-ribosomal peptide synthetase</fullName>
    </recommendedName>
</protein>
<feature type="transmembrane region" description="Helical" evidence="2">
    <location>
        <begin position="251"/>
        <end position="271"/>
    </location>
</feature>
<keyword evidence="4" id="KW-1185">Reference proteome</keyword>
<keyword evidence="2" id="KW-1133">Transmembrane helix</keyword>
<feature type="transmembrane region" description="Helical" evidence="2">
    <location>
        <begin position="408"/>
        <end position="426"/>
    </location>
</feature>
<feature type="region of interest" description="Disordered" evidence="1">
    <location>
        <begin position="1"/>
        <end position="51"/>
    </location>
</feature>
<evidence type="ECO:0000256" key="1">
    <source>
        <dbReference type="SAM" id="MobiDB-lite"/>
    </source>
</evidence>
<reference evidence="3 4" key="1">
    <citation type="submission" date="2019-10" db="EMBL/GenBank/DDBJ databases">
        <authorList>
            <person name="Palmer J.M."/>
        </authorList>
    </citation>
    <scope>NUCLEOTIDE SEQUENCE [LARGE SCALE GENOMIC DNA]</scope>
    <source>
        <strain evidence="3 4">TWF694</strain>
    </source>
</reference>
<dbReference type="Proteomes" id="UP001365542">
    <property type="component" value="Unassembled WGS sequence"/>
</dbReference>
<dbReference type="InterPro" id="IPR052979">
    <property type="entry name" value="Adenylate-forming_domain"/>
</dbReference>
<name>A0AAV9WYZ1_9PEZI</name>
<feature type="region of interest" description="Disordered" evidence="1">
    <location>
        <begin position="90"/>
        <end position="125"/>
    </location>
</feature>
<evidence type="ECO:0000256" key="2">
    <source>
        <dbReference type="SAM" id="Phobius"/>
    </source>
</evidence>
<dbReference type="AlphaFoldDB" id="A0AAV9WYZ1"/>
<sequence length="634" mass="70866">MSREVLMQSVQSAESSNTAGRTVSSSSHDALSAEHLQPQLQPQSPPLLPSLPPFALYQTLTSSTIACPHGTQRPQSGDIRHQTWLPSSSSLATPIASGQSTSSSLSSPDKKAKSISTESYQSTSNVLTTTSSNMAGSSIYLTNDKLNFIYSDGYDVSQSHEAIDYEHRRYRANSIFSRTPILNYDLEKSGQILPGPLPRTKSLIRARIRHAFFSAYRRLFSLIFLGNLAGLLYIAFTFMSGNRVANLTTAVAANLLVAVLIRQDFIVNALFSLFAITPQWFPLRLRRWIAKIYEYGGVHSGAAIGATMWYIFLTEEITRTYVTAYHNGVRLKHMIAVLTLTWIPMIMLLLIVIFSLPNLRRRFHDSFEASHRFGGWLSIAVIWAQAVVLTDATRGFKRLGLALVQSPSFWFLLIITICIIVPWLRLRKVTVRPERLSNHATRLWFDTVKIGFCQGFAVSDRPLFEWHTFASLPEPDYKSCSLLVSNAGDWTKKQINQGPHQLWIRGIPRTGVLRIAPIFKCAIMIATGSGIGPQLSFLLGCGKSLKYRLLWSTRSPLQTYGQVIMDLVNQVDPEAVIIDTKKTGRPDIVQIAYDLYVTMEAEAVFVISNQKITRETVYALESRGIPAYGPVFDS</sequence>
<feature type="transmembrane region" description="Helical" evidence="2">
    <location>
        <begin position="369"/>
        <end position="388"/>
    </location>
</feature>
<dbReference type="PANTHER" id="PTHR33927">
    <property type="entry name" value="TRANSMEMBRANE PROTEIN"/>
    <property type="match status" value="1"/>
</dbReference>
<dbReference type="EMBL" id="JAVHJO010000014">
    <property type="protein sequence ID" value="KAK6529121.1"/>
    <property type="molecule type" value="Genomic_DNA"/>
</dbReference>
<organism evidence="3 4">
    <name type="scientific">Orbilia ellipsospora</name>
    <dbReference type="NCBI Taxonomy" id="2528407"/>
    <lineage>
        <taxon>Eukaryota</taxon>
        <taxon>Fungi</taxon>
        <taxon>Dikarya</taxon>
        <taxon>Ascomycota</taxon>
        <taxon>Pezizomycotina</taxon>
        <taxon>Orbiliomycetes</taxon>
        <taxon>Orbiliales</taxon>
        <taxon>Orbiliaceae</taxon>
        <taxon>Orbilia</taxon>
    </lineage>
</organism>
<feature type="compositionally biased region" description="Polar residues" evidence="1">
    <location>
        <begin position="8"/>
        <end position="29"/>
    </location>
</feature>
<proteinExistence type="predicted"/>
<feature type="compositionally biased region" description="Low complexity" evidence="1">
    <location>
        <begin position="97"/>
        <end position="107"/>
    </location>
</feature>
<dbReference type="PANTHER" id="PTHR33927:SF5">
    <property type="entry name" value="ENZYME, PUTATIVE (AFU_ORTHOLOGUE AFUA_8G01222)-RELATED"/>
    <property type="match status" value="1"/>
</dbReference>
<comment type="caution">
    <text evidence="3">The sequence shown here is derived from an EMBL/GenBank/DDBJ whole genome shotgun (WGS) entry which is preliminary data.</text>
</comment>
<feature type="transmembrane region" description="Helical" evidence="2">
    <location>
        <begin position="292"/>
        <end position="313"/>
    </location>
</feature>
<feature type="transmembrane region" description="Helical" evidence="2">
    <location>
        <begin position="333"/>
        <end position="357"/>
    </location>
</feature>
<evidence type="ECO:0000313" key="4">
    <source>
        <dbReference type="Proteomes" id="UP001365542"/>
    </source>
</evidence>